<evidence type="ECO:0000256" key="4">
    <source>
        <dbReference type="ARBA" id="ARBA00022989"/>
    </source>
</evidence>
<name>C7NHY7_KYTSD</name>
<accession>C7NHY7</accession>
<gene>
    <name evidence="8" type="ordered locus">Ksed_14690</name>
</gene>
<keyword evidence="5 6" id="KW-0472">Membrane</keyword>
<proteinExistence type="inferred from homology"/>
<dbReference type="GO" id="GO:0000271">
    <property type="term" value="P:polysaccharide biosynthetic process"/>
    <property type="evidence" value="ECO:0007669"/>
    <property type="project" value="InterPro"/>
</dbReference>
<keyword evidence="9" id="KW-1185">Reference proteome</keyword>
<evidence type="ECO:0000256" key="5">
    <source>
        <dbReference type="ARBA" id="ARBA00023136"/>
    </source>
</evidence>
<feature type="domain" description="GtrA/DPMS transmembrane" evidence="7">
    <location>
        <begin position="50"/>
        <end position="163"/>
    </location>
</feature>
<dbReference type="Pfam" id="PF04138">
    <property type="entry name" value="GtrA_DPMS_TM"/>
    <property type="match status" value="1"/>
</dbReference>
<dbReference type="InterPro" id="IPR007267">
    <property type="entry name" value="GtrA_DPMS_TM"/>
</dbReference>
<dbReference type="EMBL" id="CP001686">
    <property type="protein sequence ID" value="ACV06494.1"/>
    <property type="molecule type" value="Genomic_DNA"/>
</dbReference>
<keyword evidence="4 6" id="KW-1133">Transmembrane helix</keyword>
<organism evidence="8 9">
    <name type="scientific">Kytococcus sedentarius (strain ATCC 14392 / DSM 20547 / JCM 11482 / CCUG 33030 / NBRC 15357 / NCTC 11040 / CCM 314 / 541)</name>
    <name type="common">Micrococcus sedentarius</name>
    <dbReference type="NCBI Taxonomy" id="478801"/>
    <lineage>
        <taxon>Bacteria</taxon>
        <taxon>Bacillati</taxon>
        <taxon>Actinomycetota</taxon>
        <taxon>Actinomycetes</taxon>
        <taxon>Micrococcales</taxon>
        <taxon>Kytococcaceae</taxon>
        <taxon>Kytococcus</taxon>
    </lineage>
</organism>
<feature type="transmembrane region" description="Helical" evidence="6">
    <location>
        <begin position="47"/>
        <end position="68"/>
    </location>
</feature>
<evidence type="ECO:0000256" key="1">
    <source>
        <dbReference type="ARBA" id="ARBA00004141"/>
    </source>
</evidence>
<feature type="transmembrane region" description="Helical" evidence="6">
    <location>
        <begin position="135"/>
        <end position="156"/>
    </location>
</feature>
<dbReference type="HOGENOM" id="CLU_112312_0_0_11"/>
<dbReference type="KEGG" id="kse:Ksed_14690"/>
<dbReference type="STRING" id="478801.Ksed_14690"/>
<reference evidence="8 9" key="1">
    <citation type="journal article" date="2009" name="Stand. Genomic Sci.">
        <title>Complete genome sequence of Kytococcus sedentarius type strain (541).</title>
        <authorList>
            <person name="Sims D."/>
            <person name="Brettin T."/>
            <person name="Detter J.C."/>
            <person name="Han C."/>
            <person name="Lapidus A."/>
            <person name="Copeland A."/>
            <person name="Glavina Del Rio T."/>
            <person name="Nolan M."/>
            <person name="Chen F."/>
            <person name="Lucas S."/>
            <person name="Tice H."/>
            <person name="Cheng J.F."/>
            <person name="Bruce D."/>
            <person name="Goodwin L."/>
            <person name="Pitluck S."/>
            <person name="Ovchinnikova G."/>
            <person name="Pati A."/>
            <person name="Ivanova N."/>
            <person name="Mavrommatis K."/>
            <person name="Chen A."/>
            <person name="Palaniappan K."/>
            <person name="D'haeseleer P."/>
            <person name="Chain P."/>
            <person name="Bristow J."/>
            <person name="Eisen J.A."/>
            <person name="Markowitz V."/>
            <person name="Hugenholtz P."/>
            <person name="Schneider S."/>
            <person name="Goker M."/>
            <person name="Pukall R."/>
            <person name="Kyrpides N.C."/>
            <person name="Klenk H.P."/>
        </authorList>
    </citation>
    <scope>NUCLEOTIDE SEQUENCE [LARGE SCALE GENOMIC DNA]</scope>
    <source>
        <strain evidence="9">ATCC 14392 / DSM 20547 / JCM 11482 / CCUG 33030 / NBRC 15357 / NCTC 11040 / CCM 314 / 541</strain>
    </source>
</reference>
<comment type="similarity">
    <text evidence="2">Belongs to the GtrA family.</text>
</comment>
<dbReference type="GO" id="GO:0005886">
    <property type="term" value="C:plasma membrane"/>
    <property type="evidence" value="ECO:0007669"/>
    <property type="project" value="TreeGrafter"/>
</dbReference>
<dbReference type="AlphaFoldDB" id="C7NHY7"/>
<evidence type="ECO:0000313" key="9">
    <source>
        <dbReference type="Proteomes" id="UP000006666"/>
    </source>
</evidence>
<dbReference type="InterPro" id="IPR051401">
    <property type="entry name" value="GtrA_CellWall_Glycosyl"/>
</dbReference>
<feature type="transmembrane region" description="Helical" evidence="6">
    <location>
        <begin position="74"/>
        <end position="98"/>
    </location>
</feature>
<sequence length="175" mass="19180">MAVDTAARGGATDQERRSRWVAGFLRVRNRVWGWIPGGLRRRIPPTAVGFAMLNLCTFALDLVLLWVLHVPLGVAYPVATTVAYTIALATAFVVNRSFNFESHGHAGKQSVRYVVVVSINYLAFILGLNTGLTTVGVPFVVARLTAGLCEAVYMYLCMRFIVFRHGNPATPPTAR</sequence>
<evidence type="ECO:0000313" key="8">
    <source>
        <dbReference type="EMBL" id="ACV06494.1"/>
    </source>
</evidence>
<dbReference type="RefSeq" id="WP_015779439.1">
    <property type="nucleotide sequence ID" value="NC_013169.1"/>
</dbReference>
<dbReference type="eggNOG" id="COG2246">
    <property type="taxonomic scope" value="Bacteria"/>
</dbReference>
<dbReference type="PANTHER" id="PTHR38459">
    <property type="entry name" value="PROPHAGE BACTOPRENOL-LINKED GLUCOSE TRANSLOCASE HOMOLOG"/>
    <property type="match status" value="1"/>
</dbReference>
<keyword evidence="3 6" id="KW-0812">Transmembrane</keyword>
<dbReference type="PANTHER" id="PTHR38459:SF1">
    <property type="entry name" value="PROPHAGE BACTOPRENOL-LINKED GLUCOSE TRANSLOCASE HOMOLOG"/>
    <property type="match status" value="1"/>
</dbReference>
<feature type="transmembrane region" description="Helical" evidence="6">
    <location>
        <begin position="110"/>
        <end position="129"/>
    </location>
</feature>
<evidence type="ECO:0000256" key="6">
    <source>
        <dbReference type="SAM" id="Phobius"/>
    </source>
</evidence>
<dbReference type="Proteomes" id="UP000006666">
    <property type="component" value="Chromosome"/>
</dbReference>
<evidence type="ECO:0000256" key="3">
    <source>
        <dbReference type="ARBA" id="ARBA00022692"/>
    </source>
</evidence>
<evidence type="ECO:0000259" key="7">
    <source>
        <dbReference type="Pfam" id="PF04138"/>
    </source>
</evidence>
<comment type="subcellular location">
    <subcellularLocation>
        <location evidence="1">Membrane</location>
        <topology evidence="1">Multi-pass membrane protein</topology>
    </subcellularLocation>
</comment>
<evidence type="ECO:0000256" key="2">
    <source>
        <dbReference type="ARBA" id="ARBA00009399"/>
    </source>
</evidence>
<protein>
    <recommendedName>
        <fullName evidence="7">GtrA/DPMS transmembrane domain-containing protein</fullName>
    </recommendedName>
</protein>